<keyword evidence="4 10" id="KW-1133">Transmembrane helix</keyword>
<evidence type="ECO:0000256" key="8">
    <source>
        <dbReference type="ARBA" id="ARBA00038159"/>
    </source>
</evidence>
<evidence type="ECO:0000313" key="12">
    <source>
        <dbReference type="EMBL" id="OQE31873.1"/>
    </source>
</evidence>
<keyword evidence="6" id="KW-0325">Glycoprotein</keyword>
<dbReference type="PANTHER" id="PTHR35518">
    <property type="entry name" value="MAINTENANCE OF TELOMOERE CAPPING"/>
    <property type="match status" value="1"/>
</dbReference>
<dbReference type="OrthoDB" id="5573651at2759"/>
<evidence type="ECO:0000256" key="10">
    <source>
        <dbReference type="SAM" id="Phobius"/>
    </source>
</evidence>
<feature type="domain" description="MTC6 partial TIM-barrel" evidence="11">
    <location>
        <begin position="19"/>
        <end position="394"/>
    </location>
</feature>
<dbReference type="Pfam" id="PF25506">
    <property type="entry name" value="TIM-barrel_MTC6"/>
    <property type="match status" value="1"/>
</dbReference>
<evidence type="ECO:0000256" key="9">
    <source>
        <dbReference type="ARBA" id="ARBA00039865"/>
    </source>
</evidence>
<dbReference type="GO" id="GO:0016020">
    <property type="term" value="C:membrane"/>
    <property type="evidence" value="ECO:0007669"/>
    <property type="project" value="UniProtKB-SubCell"/>
</dbReference>
<evidence type="ECO:0000256" key="5">
    <source>
        <dbReference type="ARBA" id="ARBA00023136"/>
    </source>
</evidence>
<evidence type="ECO:0000256" key="3">
    <source>
        <dbReference type="ARBA" id="ARBA00022729"/>
    </source>
</evidence>
<evidence type="ECO:0000256" key="1">
    <source>
        <dbReference type="ARBA" id="ARBA00004479"/>
    </source>
</evidence>
<evidence type="ECO:0000256" key="4">
    <source>
        <dbReference type="ARBA" id="ARBA00022989"/>
    </source>
</evidence>
<comment type="similarity">
    <text evidence="8">Belongs to the MTC6 family.</text>
</comment>
<dbReference type="AlphaFoldDB" id="A0A1V6U203"/>
<evidence type="ECO:0000313" key="13">
    <source>
        <dbReference type="Proteomes" id="UP000191285"/>
    </source>
</evidence>
<evidence type="ECO:0000259" key="11">
    <source>
        <dbReference type="Pfam" id="PF25506"/>
    </source>
</evidence>
<dbReference type="PANTHER" id="PTHR35518:SF2">
    <property type="entry name" value="MAINTENANCE OF TELOMERE CAPPING PROTEIN 6"/>
    <property type="match status" value="1"/>
</dbReference>
<evidence type="ECO:0000256" key="7">
    <source>
        <dbReference type="ARBA" id="ARBA00037703"/>
    </source>
</evidence>
<protein>
    <recommendedName>
        <fullName evidence="9">Maintenance of telomere capping protein 6</fullName>
    </recommendedName>
</protein>
<accession>A0A1V6U203</accession>
<dbReference type="InterPro" id="IPR057530">
    <property type="entry name" value="TIM-barrel_MTC6"/>
</dbReference>
<dbReference type="STRING" id="303698.A0A1V6U203"/>
<dbReference type="EMBL" id="MLKD01000001">
    <property type="protein sequence ID" value="OQE31873.1"/>
    <property type="molecule type" value="Genomic_DNA"/>
</dbReference>
<gene>
    <name evidence="12" type="ORF">PENSTE_c001G07348</name>
</gene>
<comment type="function">
    <text evidence="7">May be involved in telomere capping.</text>
</comment>
<reference evidence="13" key="1">
    <citation type="journal article" date="2017" name="Nat. Microbiol.">
        <title>Global analysis of biosynthetic gene clusters reveals vast potential of secondary metabolite production in Penicillium species.</title>
        <authorList>
            <person name="Nielsen J.C."/>
            <person name="Grijseels S."/>
            <person name="Prigent S."/>
            <person name="Ji B."/>
            <person name="Dainat J."/>
            <person name="Nielsen K.F."/>
            <person name="Frisvad J.C."/>
            <person name="Workman M."/>
            <person name="Nielsen J."/>
        </authorList>
    </citation>
    <scope>NUCLEOTIDE SEQUENCE [LARGE SCALE GENOMIC DNA]</scope>
    <source>
        <strain evidence="13">IBT 24891</strain>
    </source>
</reference>
<name>A0A1V6U203_9EURO</name>
<keyword evidence="13" id="KW-1185">Reference proteome</keyword>
<evidence type="ECO:0000256" key="2">
    <source>
        <dbReference type="ARBA" id="ARBA00022692"/>
    </source>
</evidence>
<feature type="transmembrane region" description="Helical" evidence="10">
    <location>
        <begin position="567"/>
        <end position="591"/>
    </location>
</feature>
<organism evidence="12 13">
    <name type="scientific">Penicillium steckii</name>
    <dbReference type="NCBI Taxonomy" id="303698"/>
    <lineage>
        <taxon>Eukaryota</taxon>
        <taxon>Fungi</taxon>
        <taxon>Dikarya</taxon>
        <taxon>Ascomycota</taxon>
        <taxon>Pezizomycotina</taxon>
        <taxon>Eurotiomycetes</taxon>
        <taxon>Eurotiomycetidae</taxon>
        <taxon>Eurotiales</taxon>
        <taxon>Aspergillaceae</taxon>
        <taxon>Penicillium</taxon>
    </lineage>
</organism>
<keyword evidence="2 10" id="KW-0812">Transmembrane</keyword>
<dbReference type="Proteomes" id="UP000191285">
    <property type="component" value="Unassembled WGS sequence"/>
</dbReference>
<evidence type="ECO:0000256" key="6">
    <source>
        <dbReference type="ARBA" id="ARBA00023180"/>
    </source>
</evidence>
<keyword evidence="3" id="KW-0732">Signal</keyword>
<keyword evidence="5 10" id="KW-0472">Membrane</keyword>
<comment type="subcellular location">
    <subcellularLocation>
        <location evidence="1">Membrane</location>
        <topology evidence="1">Single-pass type I membrane protein</topology>
    </subcellularLocation>
</comment>
<dbReference type="InterPro" id="IPR051008">
    <property type="entry name" value="Telomere_Capping_Maintenance"/>
</dbReference>
<proteinExistence type="inferred from homology"/>
<sequence length="613" mass="66602">MSATYNPGATVDDATWVAVLLSERDVAGQIPINFVTNPGVTLSSACFGNGLYTRDKATDCISNLLAVGFRRLVVDLYWSVDRRAWSFCPVTIPTSADVYVSEITSTTTAETSATSTITTNDVVSSTTAAEPATITAYADSDGDTVYKLGQYRCTDDLDIDMISQILRGYFEDTKRNLLVYTTYLTLNLHVAASDSDPTKPPAQVKGDDLPNSAVERVGALFDTELSDYLYSPAQLAEDRMNLNSSWYQVEESYMPITEYYTIHEDATGDQSTPDGWPSAKYIQLAKSDRIIMEYGSVDSQLADYELTKDEDAVFPPGYISSEVKFSATVNGTLESGCFYKPKATEVSQVNTSWAISDGISSPKGLSEENTMGSLTNLISDMTGCGMAPILNTTLFGKTADEDVDHYRNMSLSTGWAWAIGEPDGADTGGGTNDQAPFNRCAVTDLSLGGRWRATNCTEERRAACRVGNSPFSWALSSDVAGYDNVGDGCPSGSSFAVPRTGLENHYLYEYLLAQDKSVIDPASTNLTSREVYINFNSIDVTACWVSGGPGASCPYAANPQQIERKTVLVAVVTAVIILLITALTVFIKCNANRRNSRRRKRVIEGWEYEGVPS</sequence>
<comment type="caution">
    <text evidence="12">The sequence shown here is derived from an EMBL/GenBank/DDBJ whole genome shotgun (WGS) entry which is preliminary data.</text>
</comment>